<dbReference type="GO" id="GO:0005262">
    <property type="term" value="F:calcium channel activity"/>
    <property type="evidence" value="ECO:0007669"/>
    <property type="project" value="TreeGrafter"/>
</dbReference>
<feature type="domain" description="Sodium/calcium exchanger membrane region" evidence="7">
    <location>
        <begin position="228"/>
        <end position="362"/>
    </location>
</feature>
<feature type="transmembrane region" description="Helical" evidence="6">
    <location>
        <begin position="117"/>
        <end position="136"/>
    </location>
</feature>
<comment type="subcellular location">
    <subcellularLocation>
        <location evidence="1">Membrane</location>
        <topology evidence="1">Multi-pass membrane protein</topology>
    </subcellularLocation>
</comment>
<protein>
    <submittedName>
        <fullName evidence="8">Sodium:calcium antiporter</fullName>
    </submittedName>
</protein>
<dbReference type="PANTHER" id="PTHR10846">
    <property type="entry name" value="SODIUM/POTASSIUM/CALCIUM EXCHANGER"/>
    <property type="match status" value="1"/>
</dbReference>
<keyword evidence="4 6" id="KW-0472">Membrane</keyword>
<name>A0A7V0XEP7_UNCW3</name>
<evidence type="ECO:0000256" key="3">
    <source>
        <dbReference type="ARBA" id="ARBA00022989"/>
    </source>
</evidence>
<dbReference type="InterPro" id="IPR044880">
    <property type="entry name" value="NCX_ion-bd_dom_sf"/>
</dbReference>
<dbReference type="GO" id="GO:0006874">
    <property type="term" value="P:intracellular calcium ion homeostasis"/>
    <property type="evidence" value="ECO:0007669"/>
    <property type="project" value="TreeGrafter"/>
</dbReference>
<dbReference type="Gene3D" id="1.20.1420.30">
    <property type="entry name" value="NCX, central ion-binding region"/>
    <property type="match status" value="1"/>
</dbReference>
<reference evidence="8" key="1">
    <citation type="journal article" date="2020" name="mSystems">
        <title>Genome- and Community-Level Interaction Insights into Carbon Utilization and Element Cycling Functions of Hydrothermarchaeota in Hydrothermal Sediment.</title>
        <authorList>
            <person name="Zhou Z."/>
            <person name="Liu Y."/>
            <person name="Xu W."/>
            <person name="Pan J."/>
            <person name="Luo Z.H."/>
            <person name="Li M."/>
        </authorList>
    </citation>
    <scope>NUCLEOTIDE SEQUENCE [LARGE SCALE GENOMIC DNA]</scope>
    <source>
        <strain evidence="8">SpSt-1182</strain>
    </source>
</reference>
<dbReference type="Proteomes" id="UP000885672">
    <property type="component" value="Unassembled WGS sequence"/>
</dbReference>
<dbReference type="EMBL" id="DSBX01000116">
    <property type="protein sequence ID" value="HDQ99233.1"/>
    <property type="molecule type" value="Genomic_DNA"/>
</dbReference>
<evidence type="ECO:0000256" key="5">
    <source>
        <dbReference type="SAM" id="MobiDB-lite"/>
    </source>
</evidence>
<dbReference type="InterPro" id="IPR004837">
    <property type="entry name" value="NaCa_Exmemb"/>
</dbReference>
<keyword evidence="2 6" id="KW-0812">Transmembrane</keyword>
<sequence length="373" mass="39254">MRLRACSGRWGWSANSSRTRRPVPSPFRRRRRASGRRGQDAIATVDSGSVTFAAFGFLACAGAVVWAGIRLTRYADVIAGRTGLGHVWAGTLLLAAATSLPELFNGISAGVQGLPDIAVGCVGGSNVINIAILGCLDWLNRDGTCLRGLHRFHTRSALYAAGMSVLAVAGLLLGDRLPALLSVSPVAILIIVAYIVLMRGTGKTGGEPASPEEVKGMSLRAAVFRYAAFALVVVVAAILLPGFATRLAGASGLGDTFVGTTMVALVTSLPELVTAVAAVRLGVPEMAAGGMIGSNIFNLTILGVADLAYWRGSLFAGARPHNVIALLAGAVLVALFIVVQRRCPRRRFLRLTWFGWFGLAAWIAVSFLLYLLR</sequence>
<feature type="domain" description="Sodium/calcium exchanger membrane region" evidence="7">
    <location>
        <begin position="53"/>
        <end position="197"/>
    </location>
</feature>
<organism evidence="8">
    <name type="scientific">candidate division WOR-3 bacterium</name>
    <dbReference type="NCBI Taxonomy" id="2052148"/>
    <lineage>
        <taxon>Bacteria</taxon>
        <taxon>Bacteria division WOR-3</taxon>
    </lineage>
</organism>
<dbReference type="AlphaFoldDB" id="A0A7V0XEP7"/>
<comment type="caution">
    <text evidence="8">The sequence shown here is derived from an EMBL/GenBank/DDBJ whole genome shotgun (WGS) entry which is preliminary data.</text>
</comment>
<accession>A0A7V0XEP7</accession>
<dbReference type="PANTHER" id="PTHR10846:SF8">
    <property type="entry name" value="INNER MEMBRANE PROTEIN YRBG"/>
    <property type="match status" value="1"/>
</dbReference>
<feature type="transmembrane region" description="Helical" evidence="6">
    <location>
        <begin position="78"/>
        <end position="97"/>
    </location>
</feature>
<dbReference type="GO" id="GO:0008273">
    <property type="term" value="F:calcium, potassium:sodium antiporter activity"/>
    <property type="evidence" value="ECO:0007669"/>
    <property type="project" value="TreeGrafter"/>
</dbReference>
<keyword evidence="3 6" id="KW-1133">Transmembrane helix</keyword>
<evidence type="ECO:0000256" key="1">
    <source>
        <dbReference type="ARBA" id="ARBA00004141"/>
    </source>
</evidence>
<feature type="transmembrane region" description="Helical" evidence="6">
    <location>
        <begin position="157"/>
        <end position="173"/>
    </location>
</feature>
<dbReference type="Pfam" id="PF01699">
    <property type="entry name" value="Na_Ca_ex"/>
    <property type="match status" value="2"/>
</dbReference>
<proteinExistence type="predicted"/>
<feature type="transmembrane region" description="Helical" evidence="6">
    <location>
        <begin position="50"/>
        <end position="69"/>
    </location>
</feature>
<evidence type="ECO:0000256" key="6">
    <source>
        <dbReference type="SAM" id="Phobius"/>
    </source>
</evidence>
<gene>
    <name evidence="8" type="ORF">ENN51_02960</name>
</gene>
<feature type="transmembrane region" description="Helical" evidence="6">
    <location>
        <begin position="223"/>
        <end position="244"/>
    </location>
</feature>
<evidence type="ECO:0000256" key="4">
    <source>
        <dbReference type="ARBA" id="ARBA00023136"/>
    </source>
</evidence>
<feature type="region of interest" description="Disordered" evidence="5">
    <location>
        <begin position="12"/>
        <end position="35"/>
    </location>
</feature>
<dbReference type="GO" id="GO:0005886">
    <property type="term" value="C:plasma membrane"/>
    <property type="evidence" value="ECO:0007669"/>
    <property type="project" value="TreeGrafter"/>
</dbReference>
<feature type="transmembrane region" description="Helical" evidence="6">
    <location>
        <begin position="256"/>
        <end position="279"/>
    </location>
</feature>
<feature type="transmembrane region" description="Helical" evidence="6">
    <location>
        <begin position="291"/>
        <end position="310"/>
    </location>
</feature>
<evidence type="ECO:0000313" key="8">
    <source>
        <dbReference type="EMBL" id="HDQ99233.1"/>
    </source>
</evidence>
<feature type="transmembrane region" description="Helical" evidence="6">
    <location>
        <begin position="351"/>
        <end position="372"/>
    </location>
</feature>
<feature type="transmembrane region" description="Helical" evidence="6">
    <location>
        <begin position="179"/>
        <end position="197"/>
    </location>
</feature>
<evidence type="ECO:0000259" key="7">
    <source>
        <dbReference type="Pfam" id="PF01699"/>
    </source>
</evidence>
<dbReference type="InterPro" id="IPR004481">
    <property type="entry name" value="K/Na/Ca-exchanger"/>
</dbReference>
<evidence type="ECO:0000256" key="2">
    <source>
        <dbReference type="ARBA" id="ARBA00022692"/>
    </source>
</evidence>
<feature type="transmembrane region" description="Helical" evidence="6">
    <location>
        <begin position="322"/>
        <end position="339"/>
    </location>
</feature>